<dbReference type="EMBL" id="HBIN01003822">
    <property type="protein sequence ID" value="CAE0432337.1"/>
    <property type="molecule type" value="Transcribed_RNA"/>
</dbReference>
<sequence>MFYVYNARMHIRHGDTCINPDRGCRKLREYMRAAKMLKYKYNVSKIYLATDDPHVESALHKPKKYIYTYRRHFPAIVMQNISRRAFDFSNYSMLKDVDTATYPENRVKHLGSRPVTEFLVDIHMLRSCDYFVGTISSGIGRVVLALISSRLGRIPPFISLQEGLNRDGIFAVPGHKNTRRVNPT</sequence>
<proteinExistence type="predicted"/>
<accession>A0A7S3LK29</accession>
<dbReference type="GO" id="GO:0006487">
    <property type="term" value="P:protein N-linked glycosylation"/>
    <property type="evidence" value="ECO:0007669"/>
    <property type="project" value="TreeGrafter"/>
</dbReference>
<dbReference type="PANTHER" id="PTHR13132:SF29">
    <property type="entry name" value="ALPHA-(1,6)-FUCOSYLTRANSFERASE"/>
    <property type="match status" value="1"/>
</dbReference>
<protein>
    <submittedName>
        <fullName evidence="1">Uncharacterized protein</fullName>
    </submittedName>
</protein>
<organism evidence="1">
    <name type="scientific">Aplanochytrium stocchinoi</name>
    <dbReference type="NCBI Taxonomy" id="215587"/>
    <lineage>
        <taxon>Eukaryota</taxon>
        <taxon>Sar</taxon>
        <taxon>Stramenopiles</taxon>
        <taxon>Bigyra</taxon>
        <taxon>Labyrinthulomycetes</taxon>
        <taxon>Thraustochytrida</taxon>
        <taxon>Thraustochytriidae</taxon>
        <taxon>Aplanochytrium</taxon>
    </lineage>
</organism>
<dbReference type="PANTHER" id="PTHR13132">
    <property type="entry name" value="ALPHA- 1,6 -FUCOSYLTRANSFERASE"/>
    <property type="match status" value="1"/>
</dbReference>
<evidence type="ECO:0000313" key="1">
    <source>
        <dbReference type="EMBL" id="CAE0432337.1"/>
    </source>
</evidence>
<dbReference type="Gene3D" id="3.40.50.11350">
    <property type="match status" value="1"/>
</dbReference>
<dbReference type="GO" id="GO:0046921">
    <property type="term" value="F:alpha-(1-&gt;6)-fucosyltransferase activity"/>
    <property type="evidence" value="ECO:0007669"/>
    <property type="project" value="TreeGrafter"/>
</dbReference>
<dbReference type="AlphaFoldDB" id="A0A7S3LK29"/>
<reference evidence="1" key="1">
    <citation type="submission" date="2021-01" db="EMBL/GenBank/DDBJ databases">
        <authorList>
            <person name="Corre E."/>
            <person name="Pelletier E."/>
            <person name="Niang G."/>
            <person name="Scheremetjew M."/>
            <person name="Finn R."/>
            <person name="Kale V."/>
            <person name="Holt S."/>
            <person name="Cochrane G."/>
            <person name="Meng A."/>
            <person name="Brown T."/>
            <person name="Cohen L."/>
        </authorList>
    </citation>
    <scope>NUCLEOTIDE SEQUENCE</scope>
    <source>
        <strain evidence="1">GSBS06</strain>
    </source>
</reference>
<gene>
    <name evidence="1" type="ORF">ASTO00021_LOCUS2663</name>
</gene>
<name>A0A7S3LK29_9STRA</name>